<dbReference type="HOGENOM" id="CLU_1885172_0_0_1"/>
<dbReference type="OrthoDB" id="10497543at2759"/>
<dbReference type="Proteomes" id="UP000002624">
    <property type="component" value="Unassembled WGS sequence"/>
</dbReference>
<dbReference type="AlphaFoldDB" id="C6HQV3"/>
<accession>C6HQV3</accession>
<organism evidence="1 2">
    <name type="scientific">Ajellomyces capsulatus (strain H143)</name>
    <name type="common">Darling's disease fungus</name>
    <name type="synonym">Histoplasma capsulatum</name>
    <dbReference type="NCBI Taxonomy" id="544712"/>
    <lineage>
        <taxon>Eukaryota</taxon>
        <taxon>Fungi</taxon>
        <taxon>Dikarya</taxon>
        <taxon>Ascomycota</taxon>
        <taxon>Pezizomycotina</taxon>
        <taxon>Eurotiomycetes</taxon>
        <taxon>Eurotiomycetidae</taxon>
        <taxon>Onygenales</taxon>
        <taxon>Ajellomycetaceae</taxon>
        <taxon>Histoplasma</taxon>
    </lineage>
</organism>
<dbReference type="EMBL" id="GG692435">
    <property type="protein sequence ID" value="EER37324.1"/>
    <property type="molecule type" value="Genomic_DNA"/>
</dbReference>
<reference evidence="2" key="1">
    <citation type="submission" date="2009-05" db="EMBL/GenBank/DDBJ databases">
        <title>The genome sequence of Ajellomyces capsulatus strain H143.</title>
        <authorList>
            <person name="Champion M."/>
            <person name="Cuomo C.A."/>
            <person name="Ma L.-J."/>
            <person name="Henn M.R."/>
            <person name="Sil A."/>
            <person name="Goldman B."/>
            <person name="Young S.K."/>
            <person name="Kodira C.D."/>
            <person name="Zeng Q."/>
            <person name="Koehrsen M."/>
            <person name="Alvarado L."/>
            <person name="Berlin A.M."/>
            <person name="Borenstein D."/>
            <person name="Chen Z."/>
            <person name="Engels R."/>
            <person name="Freedman E."/>
            <person name="Gellesch M."/>
            <person name="Goldberg J."/>
            <person name="Griggs A."/>
            <person name="Gujja S."/>
            <person name="Heiman D.I."/>
            <person name="Hepburn T.A."/>
            <person name="Howarth C."/>
            <person name="Jen D."/>
            <person name="Larson L."/>
            <person name="Lewis B."/>
            <person name="Mehta T."/>
            <person name="Park D."/>
            <person name="Pearson M."/>
            <person name="Roberts A."/>
            <person name="Saif S."/>
            <person name="Shea T.D."/>
            <person name="Shenoy N."/>
            <person name="Sisk P."/>
            <person name="Stolte C."/>
            <person name="Sykes S."/>
            <person name="Walk T."/>
            <person name="White J."/>
            <person name="Yandava C."/>
            <person name="Klein B."/>
            <person name="McEwen J.G."/>
            <person name="Puccia R."/>
            <person name="Goldman G.H."/>
            <person name="Felipe M.S."/>
            <person name="Nino-Vega G."/>
            <person name="San-Blas G."/>
            <person name="Taylor J.W."/>
            <person name="Mendoza L."/>
            <person name="Galagan J.E."/>
            <person name="Nusbaum C."/>
            <person name="Birren B.W."/>
        </authorList>
    </citation>
    <scope>NUCLEOTIDE SEQUENCE [LARGE SCALE GENOMIC DNA]</scope>
    <source>
        <strain evidence="2">H143</strain>
    </source>
</reference>
<gene>
    <name evidence="1" type="ORF">HCDG_08775</name>
</gene>
<dbReference type="VEuPathDB" id="FungiDB:HCDG_08775"/>
<sequence>MRPQGNKGIALPRRQVKGDINFLRIPHCGMIGTSLSTRRPEIQLPNDSATGSDDLSLSWLMREPSTPNLPIYAMAPCSALFWGGLARDIHFWLKSLWQCHAIVKTLTSSFDPSIVASSFQAGRASKQPSASDGVG</sequence>
<name>C6HQV3_AJECH</name>
<evidence type="ECO:0000313" key="2">
    <source>
        <dbReference type="Proteomes" id="UP000002624"/>
    </source>
</evidence>
<evidence type="ECO:0000313" key="1">
    <source>
        <dbReference type="EMBL" id="EER37324.1"/>
    </source>
</evidence>
<protein>
    <submittedName>
        <fullName evidence="1">Uncharacterized protein</fullName>
    </submittedName>
</protein>
<proteinExistence type="predicted"/>